<gene>
    <name evidence="2" type="ORF">PQO03_01580</name>
</gene>
<feature type="transmembrane region" description="Helical" evidence="1">
    <location>
        <begin position="328"/>
        <end position="345"/>
    </location>
</feature>
<keyword evidence="3" id="KW-1185">Reference proteome</keyword>
<feature type="transmembrane region" description="Helical" evidence="1">
    <location>
        <begin position="174"/>
        <end position="193"/>
    </location>
</feature>
<proteinExistence type="predicted"/>
<evidence type="ECO:0008006" key="4">
    <source>
        <dbReference type="Google" id="ProtNLM"/>
    </source>
</evidence>
<feature type="transmembrane region" description="Helical" evidence="1">
    <location>
        <begin position="54"/>
        <end position="75"/>
    </location>
</feature>
<feature type="transmembrane region" description="Helical" evidence="1">
    <location>
        <begin position="381"/>
        <end position="398"/>
    </location>
</feature>
<protein>
    <recommendedName>
        <fullName evidence="4">DUF4401 domain-containing protein</fullName>
    </recommendedName>
</protein>
<organism evidence="2 3">
    <name type="scientific">Lentisphaera profundi</name>
    <dbReference type="NCBI Taxonomy" id="1658616"/>
    <lineage>
        <taxon>Bacteria</taxon>
        <taxon>Pseudomonadati</taxon>
        <taxon>Lentisphaerota</taxon>
        <taxon>Lentisphaeria</taxon>
        <taxon>Lentisphaerales</taxon>
        <taxon>Lentisphaeraceae</taxon>
        <taxon>Lentisphaera</taxon>
    </lineage>
</organism>
<name>A0ABY7VX62_9BACT</name>
<keyword evidence="1" id="KW-0812">Transmembrane</keyword>
<feature type="transmembrane region" description="Helical" evidence="1">
    <location>
        <begin position="352"/>
        <end position="369"/>
    </location>
</feature>
<evidence type="ECO:0000313" key="2">
    <source>
        <dbReference type="EMBL" id="WDE96658.1"/>
    </source>
</evidence>
<accession>A0ABY7VX62</accession>
<feature type="transmembrane region" description="Helical" evidence="1">
    <location>
        <begin position="143"/>
        <end position="162"/>
    </location>
</feature>
<reference evidence="2 3" key="1">
    <citation type="submission" date="2023-02" db="EMBL/GenBank/DDBJ databases">
        <title>Genome sequence of Lentisphaera profundi SAORIC-696.</title>
        <authorList>
            <person name="Kim e."/>
            <person name="Cho J.-C."/>
            <person name="Choi A."/>
            <person name="Kang I."/>
        </authorList>
    </citation>
    <scope>NUCLEOTIDE SEQUENCE [LARGE SCALE GENOMIC DNA]</scope>
    <source>
        <strain evidence="2 3">SAORIC-696</strain>
    </source>
</reference>
<keyword evidence="1" id="KW-1133">Transmembrane helix</keyword>
<feature type="transmembrane region" description="Helical" evidence="1">
    <location>
        <begin position="280"/>
        <end position="299"/>
    </location>
</feature>
<feature type="transmembrane region" description="Helical" evidence="1">
    <location>
        <begin position="112"/>
        <end position="131"/>
    </location>
</feature>
<feature type="transmembrane region" description="Helical" evidence="1">
    <location>
        <begin position="27"/>
        <end position="48"/>
    </location>
</feature>
<sequence length="504" mass="57631">MNSIELDQDRFKTYFLNFIKDTGGSSLYCLSALSIIWGLFQVMTPILTSDALNEKIFCILSIALYELMLLAMYAFLKIKRSFSSTALTIILGIFFMANGLLLNTIACDNASLGILMGCGLFAFTALKLHLLKRYAQINFGPRKTIGLLFLTYINFIMPGLVATHFEEALTVGQIWRQALNLMNFALLVSYLNFNTVTQDDYSKRIFYALSFILSSLNVWAMAYIFSVTYSFYDFIPSLCLLSFIGIDHYFTRSKAVGFLALLPFALVYFNEATYQHLQNTFSPFNTLLISGFFILYLAVKHRWSPLLYMALFYFNALIYNHLFSEFYLIQNLIYFLAAFAVIFAWSCWRQHAISLIALAFVLATKAHQLLPENWNIELFNWDTQLMLFIPAGLFLLFINRLSTKSQGLQTCSAMMIALGALSAPNLMTLQIIMIFISIASILYFKNAQAQAITLLFFALAILKSFYHLFQHLNGWAYIILSFILLGLGTFINYHKDHVNHSEQK</sequence>
<feature type="transmembrane region" description="Helical" evidence="1">
    <location>
        <begin position="87"/>
        <end position="106"/>
    </location>
</feature>
<feature type="transmembrane region" description="Helical" evidence="1">
    <location>
        <begin position="451"/>
        <end position="469"/>
    </location>
</feature>
<evidence type="ECO:0000256" key="1">
    <source>
        <dbReference type="SAM" id="Phobius"/>
    </source>
</evidence>
<evidence type="ECO:0000313" key="3">
    <source>
        <dbReference type="Proteomes" id="UP001214250"/>
    </source>
</evidence>
<feature type="transmembrane region" description="Helical" evidence="1">
    <location>
        <begin position="255"/>
        <end position="274"/>
    </location>
</feature>
<dbReference type="RefSeq" id="WP_274150723.1">
    <property type="nucleotide sequence ID" value="NZ_CP117811.1"/>
</dbReference>
<feature type="transmembrane region" description="Helical" evidence="1">
    <location>
        <begin position="475"/>
        <end position="494"/>
    </location>
</feature>
<dbReference type="EMBL" id="CP117811">
    <property type="protein sequence ID" value="WDE96658.1"/>
    <property type="molecule type" value="Genomic_DNA"/>
</dbReference>
<dbReference type="Proteomes" id="UP001214250">
    <property type="component" value="Chromosome 1"/>
</dbReference>
<feature type="transmembrane region" description="Helical" evidence="1">
    <location>
        <begin position="205"/>
        <end position="225"/>
    </location>
</feature>
<keyword evidence="1" id="KW-0472">Membrane</keyword>